<dbReference type="AlphaFoldDB" id="A0A845QWN2"/>
<dbReference type="RefSeq" id="WP_160197174.1">
    <property type="nucleotide sequence ID" value="NZ_QXXA01000007.1"/>
</dbReference>
<name>A0A845QWN2_9CLOT</name>
<protein>
    <recommendedName>
        <fullName evidence="3">Alpha/beta hydrolase</fullName>
    </recommendedName>
</protein>
<evidence type="ECO:0000313" key="1">
    <source>
        <dbReference type="EMBL" id="NBI06691.1"/>
    </source>
</evidence>
<evidence type="ECO:0000313" key="2">
    <source>
        <dbReference type="Proteomes" id="UP000467132"/>
    </source>
</evidence>
<accession>A0A845QWN2</accession>
<dbReference type="OrthoDB" id="59888at2"/>
<keyword evidence="2" id="KW-1185">Reference proteome</keyword>
<evidence type="ECO:0008006" key="3">
    <source>
        <dbReference type="Google" id="ProtNLM"/>
    </source>
</evidence>
<organism evidence="1 2">
    <name type="scientific">Senegalia massiliensis</name>
    <dbReference type="NCBI Taxonomy" id="1720316"/>
    <lineage>
        <taxon>Bacteria</taxon>
        <taxon>Bacillati</taxon>
        <taxon>Bacillota</taxon>
        <taxon>Clostridia</taxon>
        <taxon>Eubacteriales</taxon>
        <taxon>Clostridiaceae</taxon>
        <taxon>Senegalia</taxon>
    </lineage>
</organism>
<dbReference type="EMBL" id="QXXA01000007">
    <property type="protein sequence ID" value="NBI06691.1"/>
    <property type="molecule type" value="Genomic_DNA"/>
</dbReference>
<comment type="caution">
    <text evidence="1">The sequence shown here is derived from an EMBL/GenBank/DDBJ whole genome shotgun (WGS) entry which is preliminary data.</text>
</comment>
<proteinExistence type="predicted"/>
<sequence>MIDSGKEIRQVCKFLNIPLKVLISDSGVEIWKLVNNGIPNEEAKELEKLIQTLIRKQVHYSNKGEIIEAKNCGHNIFYDNPELVITTINEVIKEIMDMRLI</sequence>
<gene>
    <name evidence="1" type="ORF">D3Z33_07425</name>
</gene>
<dbReference type="Proteomes" id="UP000467132">
    <property type="component" value="Unassembled WGS sequence"/>
</dbReference>
<reference evidence="1 2" key="1">
    <citation type="submission" date="2018-08" db="EMBL/GenBank/DDBJ databases">
        <title>Murine metabolic-syndrome-specific gut microbial biobank.</title>
        <authorList>
            <person name="Liu C."/>
        </authorList>
    </citation>
    <scope>NUCLEOTIDE SEQUENCE [LARGE SCALE GENOMIC DNA]</scope>
    <source>
        <strain evidence="1 2">583</strain>
    </source>
</reference>